<keyword evidence="13" id="KW-1185">Reference proteome</keyword>
<feature type="compositionally biased region" description="Low complexity" evidence="9">
    <location>
        <begin position="1658"/>
        <end position="1755"/>
    </location>
</feature>
<feature type="compositionally biased region" description="Polar residues" evidence="9">
    <location>
        <begin position="762"/>
        <end position="772"/>
    </location>
</feature>
<dbReference type="InterPro" id="IPR014001">
    <property type="entry name" value="Helicase_ATP-bd"/>
</dbReference>
<dbReference type="GO" id="GO:0016887">
    <property type="term" value="F:ATP hydrolysis activity"/>
    <property type="evidence" value="ECO:0007669"/>
    <property type="project" value="InterPro"/>
</dbReference>
<dbReference type="SUPFAM" id="SSF52540">
    <property type="entry name" value="P-loop containing nucleoside triphosphate hydrolases"/>
    <property type="match status" value="2"/>
</dbReference>
<dbReference type="Gene3D" id="3.40.50.10810">
    <property type="entry name" value="Tandem AAA-ATPase domain"/>
    <property type="match status" value="1"/>
</dbReference>
<dbReference type="InterPro" id="IPR001650">
    <property type="entry name" value="Helicase_C-like"/>
</dbReference>
<evidence type="ECO:0000256" key="9">
    <source>
        <dbReference type="SAM" id="MobiDB-lite"/>
    </source>
</evidence>
<evidence type="ECO:0000256" key="3">
    <source>
        <dbReference type="ARBA" id="ARBA00022741"/>
    </source>
</evidence>
<keyword evidence="7" id="KW-0238">DNA-binding</keyword>
<dbReference type="GO" id="GO:0005524">
    <property type="term" value="F:ATP binding"/>
    <property type="evidence" value="ECO:0007669"/>
    <property type="project" value="UniProtKB-KW"/>
</dbReference>
<dbReference type="Gene3D" id="1.10.150.50">
    <property type="entry name" value="Transcription Factor, Ets-1"/>
    <property type="match status" value="1"/>
</dbReference>
<dbReference type="OrthoDB" id="2020972at2759"/>
<comment type="similarity">
    <text evidence="2">Belongs to the SNF2/RAD54 helicase family.</text>
</comment>
<organism evidence="12 13">
    <name type="scientific">Penicillium decumbens</name>
    <dbReference type="NCBI Taxonomy" id="69771"/>
    <lineage>
        <taxon>Eukaryota</taxon>
        <taxon>Fungi</taxon>
        <taxon>Dikarya</taxon>
        <taxon>Ascomycota</taxon>
        <taxon>Pezizomycotina</taxon>
        <taxon>Eurotiomycetes</taxon>
        <taxon>Eurotiomycetidae</taxon>
        <taxon>Eurotiales</taxon>
        <taxon>Aspergillaceae</taxon>
        <taxon>Penicillium</taxon>
    </lineage>
</organism>
<feature type="compositionally biased region" description="Basic and acidic residues" evidence="9">
    <location>
        <begin position="1518"/>
        <end position="1534"/>
    </location>
</feature>
<keyword evidence="8" id="KW-0539">Nucleus</keyword>
<feature type="compositionally biased region" description="Polar residues" evidence="9">
    <location>
        <begin position="1812"/>
        <end position="1822"/>
    </location>
</feature>
<feature type="compositionally biased region" description="Low complexity" evidence="9">
    <location>
        <begin position="1639"/>
        <end position="1650"/>
    </location>
</feature>
<dbReference type="GO" id="GO:0005634">
    <property type="term" value="C:nucleus"/>
    <property type="evidence" value="ECO:0007669"/>
    <property type="project" value="UniProtKB-SubCell"/>
</dbReference>
<feature type="compositionally biased region" description="Polar residues" evidence="9">
    <location>
        <begin position="445"/>
        <end position="456"/>
    </location>
</feature>
<dbReference type="InterPro" id="IPR000330">
    <property type="entry name" value="SNF2_N"/>
</dbReference>
<dbReference type="InterPro" id="IPR013761">
    <property type="entry name" value="SAM/pointed_sf"/>
</dbReference>
<evidence type="ECO:0000256" key="7">
    <source>
        <dbReference type="ARBA" id="ARBA00023125"/>
    </source>
</evidence>
<feature type="compositionally biased region" description="Polar residues" evidence="9">
    <location>
        <begin position="137"/>
        <end position="147"/>
    </location>
</feature>
<dbReference type="Proteomes" id="UP000191522">
    <property type="component" value="Unassembled WGS sequence"/>
</dbReference>
<dbReference type="PANTHER" id="PTHR45797:SF1">
    <property type="entry name" value="HELICASE ARIP4"/>
    <property type="match status" value="1"/>
</dbReference>
<evidence type="ECO:0008006" key="14">
    <source>
        <dbReference type="Google" id="ProtNLM"/>
    </source>
</evidence>
<feature type="compositionally biased region" description="Polar residues" evidence="9">
    <location>
        <begin position="587"/>
        <end position="604"/>
    </location>
</feature>
<feature type="region of interest" description="Disordered" evidence="9">
    <location>
        <begin position="1518"/>
        <end position="1549"/>
    </location>
</feature>
<evidence type="ECO:0000313" key="12">
    <source>
        <dbReference type="EMBL" id="OQD74385.1"/>
    </source>
</evidence>
<dbReference type="CDD" id="cd18793">
    <property type="entry name" value="SF2_C_SNF"/>
    <property type="match status" value="1"/>
</dbReference>
<dbReference type="Pfam" id="PF00176">
    <property type="entry name" value="SNF2-rel_dom"/>
    <property type="match status" value="1"/>
</dbReference>
<feature type="region of interest" description="Disordered" evidence="9">
    <location>
        <begin position="102"/>
        <end position="210"/>
    </location>
</feature>
<evidence type="ECO:0000256" key="5">
    <source>
        <dbReference type="ARBA" id="ARBA00022806"/>
    </source>
</evidence>
<dbReference type="InterPro" id="IPR027417">
    <property type="entry name" value="P-loop_NTPase"/>
</dbReference>
<dbReference type="Pfam" id="PF24580">
    <property type="entry name" value="DUF7607"/>
    <property type="match status" value="1"/>
</dbReference>
<feature type="region of interest" description="Disordered" evidence="9">
    <location>
        <begin position="1206"/>
        <end position="1231"/>
    </location>
</feature>
<dbReference type="SMART" id="SM00490">
    <property type="entry name" value="HELICc"/>
    <property type="match status" value="1"/>
</dbReference>
<feature type="compositionally biased region" description="Basic and acidic residues" evidence="9">
    <location>
        <begin position="493"/>
        <end position="508"/>
    </location>
</feature>
<keyword evidence="6" id="KW-0067">ATP-binding</keyword>
<dbReference type="InterPro" id="IPR038718">
    <property type="entry name" value="SNF2-like_sf"/>
</dbReference>
<feature type="domain" description="Helicase C-terminal" evidence="11">
    <location>
        <begin position="1270"/>
        <end position="1429"/>
    </location>
</feature>
<feature type="compositionally biased region" description="Basic and acidic residues" evidence="9">
    <location>
        <begin position="1206"/>
        <end position="1219"/>
    </location>
</feature>
<dbReference type="SUPFAM" id="SSF47769">
    <property type="entry name" value="SAM/Pointed domain"/>
    <property type="match status" value="1"/>
</dbReference>
<evidence type="ECO:0000313" key="13">
    <source>
        <dbReference type="Proteomes" id="UP000191522"/>
    </source>
</evidence>
<dbReference type="GO" id="GO:0003677">
    <property type="term" value="F:DNA binding"/>
    <property type="evidence" value="ECO:0007669"/>
    <property type="project" value="UniProtKB-KW"/>
</dbReference>
<keyword evidence="3" id="KW-0547">Nucleotide-binding</keyword>
<dbReference type="SMART" id="SM00487">
    <property type="entry name" value="DEXDc"/>
    <property type="match status" value="1"/>
</dbReference>
<accession>A0A1V6PBL6</accession>
<reference evidence="13" key="1">
    <citation type="journal article" date="2017" name="Nat. Microbiol.">
        <title>Global analysis of biosynthetic gene clusters reveals vast potential of secondary metabolite production in Penicillium species.</title>
        <authorList>
            <person name="Nielsen J.C."/>
            <person name="Grijseels S."/>
            <person name="Prigent S."/>
            <person name="Ji B."/>
            <person name="Dainat J."/>
            <person name="Nielsen K.F."/>
            <person name="Frisvad J.C."/>
            <person name="Workman M."/>
            <person name="Nielsen J."/>
        </authorList>
    </citation>
    <scope>NUCLEOTIDE SEQUENCE [LARGE SCALE GENOMIC DNA]</scope>
    <source>
        <strain evidence="13">IBT 11843</strain>
    </source>
</reference>
<evidence type="ECO:0000256" key="6">
    <source>
        <dbReference type="ARBA" id="ARBA00022840"/>
    </source>
</evidence>
<dbReference type="EMBL" id="MDYL01000011">
    <property type="protein sequence ID" value="OQD74385.1"/>
    <property type="molecule type" value="Genomic_DNA"/>
</dbReference>
<sequence>MTDNSDPLDSDPLDWGVEEVVTFLCNPSLAPWALSVTSPRPDPVALAAALRANDIGGEALLYDVDSQAIKNDLGVKALGHRSSVNRAIEYLRARSTKYQISKAKASKASKASLPDVHSIKSPLNDTTDSHHQPKTPLATSLESTSTEPGALPVPLQTVAGKRKLAPTLISDPREQSGVQHGAPLSDRQRSSLQLSLHSGPSMESQSGKASPFATLFNEEDRVQREAKQEAFFDKLLQKYPPNEGVLLGDSGSEESFDSETWGEIVKERSATLDDTANLSEQDVASIMSQYIAEQEERWKKIRLPKQLPDANPLWKSAHNDDRLKSEFEDRLQHLSSRLSGIKMAIQEVQYRSRTKLEKSCMSMDVTIFEICLLRWKLSVLRSTMCPPAVAPPPRGPRSRKKRFPPKDAESDESDKSEDIGESSDTDLASESGGLTDFIVSDSEEQNAQRQPKQVGNDNRGELRSPARKRPRITQDEDAEDIDARPGFSIVSSRPERGLEIIDLTDTRSGDTGPAQQSALPGSQDADDMEIETPPLNPTPSAAPQDAEMELDLSLDSPPIDPVSETRIPSTPPSPMTNLGDTLEAQVDEQSSHAPPRVTSGNKTLPVNPDDIELIDTVSDMTYKTIATSKNRLQLLAKTIMDLRPEELQSYPSIMDKMLFVAYTDLVQEALRAMILKQSHLRMSGRTTKENEFAMRMGAIFLSWHHCVRLDPAGISKHLIAEALAAIENDEEEMFATFLHKVRALILAANARQKRNAKKAVNTDGSQAQNPSGKPSFGDNVDDRGLSNVRPTSKLPGKSVNKRKTASKLLSTQQRDAQRRVERQEKARAELERERERKGLSISDPAGQAVTFKEPMIYLHPELGKFVKPHQLMGIQFMWRELIEATNSQGCLLAHVMGMGKTFQVICLLVTIAAAAASDDPKIRGQIPRKFHRSQTLVMCPSSVIENWMDEFAIWAPQGHKLGTIRDIYPRGKPDELFERFEQIKAWNSEGGVLIMSYEMLRLLIQNKSTKSGRALNSEEHQLLKECLLSGPNIIVADEAHKLKGDKSAISRIASCFESTNRIAMTGSPLANHLSEYYQMVEWISPGYLGDSQSFKSKFMDPIQAGSYMDSTKAEQRASLCALRLLGGILNPKIHRADTSAIASDLPSKTEFVISVPLTSLQKMIYDTFVTCLRTSSETDAATKLWAWLALLQLCCNHPYPFREKLADRSRQPTDDHSDSPEGENASSVLPRSITDAGLPSDLFPRIEALFKGVNDSLDPVLSHRSTLLNRILDESIKVGDKVLVFSQSIPTMDYLDALFEKSGRKYLRIDGRTLGADRQRLCKQFNTSDREHVFLISTRAGGLGLNIFGANRVVIFDFLFNPTWEEQAIGRAYRLGQKKPVFVYRFVAGGTFEENIFNTAVFKSQLAVRVVDKKNTIREGAKKTEQYLQPVRDVAKEDHDGILGKDPQVLDKILAGQFGDIVLKVNLSHIQDNENDRLTDAERERVDDELHMERLKRSDRPAFEAELERRQVRLAEKQKADFRESQRRFEEQRQRLQSQRPQTSQLPLDVRQRVQSISNTPQASTQSPTSGVTGPMQFIYYMPTAMGLVQRDRDTASAAPMGYLPSSISIHQPRSIHPVTSAAGVRASTPSTAAADVRAPTPSTAAAALPTPTPTPTPSTAAATGVRAPTTSSATAATPTPTPTAAAVVHTPTSSSSAAAVPAPTPSTAAAATAVPTPTPSSSAAAVPTPTPSTAAAATAVPAPTPSSSAAVVHTPTPSSSAAAVPAPTPSTAAATTAVAAPTPPIAAAIVPAPNSTSLGEPVGIDDDPYSPQMTNAESDTYSPPIAIGESDKYSPPSNFPPLH</sequence>
<dbReference type="InterPro" id="IPR049730">
    <property type="entry name" value="SNF2/RAD54-like_C"/>
</dbReference>
<dbReference type="PROSITE" id="PS51194">
    <property type="entry name" value="HELICASE_CTER"/>
    <property type="match status" value="1"/>
</dbReference>
<dbReference type="Pfam" id="PF00271">
    <property type="entry name" value="Helicase_C"/>
    <property type="match status" value="1"/>
</dbReference>
<feature type="domain" description="Helicase ATP-binding" evidence="10">
    <location>
        <begin position="881"/>
        <end position="1086"/>
    </location>
</feature>
<feature type="compositionally biased region" description="Low complexity" evidence="9">
    <location>
        <begin position="102"/>
        <end position="112"/>
    </location>
</feature>
<feature type="region of interest" description="Disordered" evidence="9">
    <location>
        <begin position="756"/>
        <end position="838"/>
    </location>
</feature>
<dbReference type="InterPro" id="IPR056026">
    <property type="entry name" value="DUF7607"/>
</dbReference>
<comment type="subcellular location">
    <subcellularLocation>
        <location evidence="1">Nucleus</location>
    </subcellularLocation>
</comment>
<feature type="compositionally biased region" description="Low complexity" evidence="9">
    <location>
        <begin position="1535"/>
        <end position="1548"/>
    </location>
</feature>
<dbReference type="InterPro" id="IPR044574">
    <property type="entry name" value="ARIP4-like"/>
</dbReference>
<feature type="region of interest" description="Disordered" evidence="9">
    <location>
        <begin position="384"/>
        <end position="605"/>
    </location>
</feature>
<dbReference type="GO" id="GO:0004386">
    <property type="term" value="F:helicase activity"/>
    <property type="evidence" value="ECO:0007669"/>
    <property type="project" value="UniProtKB-KW"/>
</dbReference>
<name>A0A1V6PBL6_PENDC</name>
<dbReference type="OMA" id="ACACLDP"/>
<evidence type="ECO:0000256" key="2">
    <source>
        <dbReference type="ARBA" id="ARBA00007025"/>
    </source>
</evidence>
<feature type="region of interest" description="Disordered" evidence="9">
    <location>
        <begin position="1620"/>
        <end position="1755"/>
    </location>
</feature>
<dbReference type="PROSITE" id="PS51192">
    <property type="entry name" value="HELICASE_ATP_BIND_1"/>
    <property type="match status" value="1"/>
</dbReference>
<evidence type="ECO:0000256" key="8">
    <source>
        <dbReference type="ARBA" id="ARBA00023242"/>
    </source>
</evidence>
<comment type="caution">
    <text evidence="12">The sequence shown here is derived from an EMBL/GenBank/DDBJ whole genome shotgun (WGS) entry which is preliminary data.</text>
</comment>
<feature type="compositionally biased region" description="Acidic residues" evidence="9">
    <location>
        <begin position="409"/>
        <end position="424"/>
    </location>
</feature>
<evidence type="ECO:0000256" key="1">
    <source>
        <dbReference type="ARBA" id="ARBA00004123"/>
    </source>
</evidence>
<feature type="region of interest" description="Disordered" evidence="9">
    <location>
        <begin position="1798"/>
        <end position="1844"/>
    </location>
</feature>
<proteinExistence type="inferred from homology"/>
<dbReference type="STRING" id="69771.A0A1V6PBL6"/>
<evidence type="ECO:0000259" key="10">
    <source>
        <dbReference type="PROSITE" id="PS51192"/>
    </source>
</evidence>
<keyword evidence="5" id="KW-0347">Helicase</keyword>
<dbReference type="PANTHER" id="PTHR45797">
    <property type="entry name" value="RAD54-LIKE"/>
    <property type="match status" value="1"/>
</dbReference>
<protein>
    <recommendedName>
        <fullName evidence="14">SNF2 family helicase/ATPase</fullName>
    </recommendedName>
</protein>
<gene>
    <name evidence="12" type="ORF">PENDEC_c011G01985</name>
</gene>
<evidence type="ECO:0000259" key="11">
    <source>
        <dbReference type="PROSITE" id="PS51194"/>
    </source>
</evidence>
<keyword evidence="4" id="KW-0378">Hydrolase</keyword>
<dbReference type="Gene3D" id="3.40.50.300">
    <property type="entry name" value="P-loop containing nucleotide triphosphate hydrolases"/>
    <property type="match status" value="1"/>
</dbReference>
<feature type="compositionally biased region" description="Basic and acidic residues" evidence="9">
    <location>
        <begin position="815"/>
        <end position="838"/>
    </location>
</feature>
<evidence type="ECO:0000256" key="4">
    <source>
        <dbReference type="ARBA" id="ARBA00022801"/>
    </source>
</evidence>
<dbReference type="CDD" id="cd18007">
    <property type="entry name" value="DEXHc_ATRX-like"/>
    <property type="match status" value="1"/>
</dbReference>